<dbReference type="Pfam" id="PF00069">
    <property type="entry name" value="Pkinase"/>
    <property type="match status" value="1"/>
</dbReference>
<accession>W7I5P9</accession>
<dbReference type="SMART" id="SM00220">
    <property type="entry name" value="S_TKc"/>
    <property type="match status" value="1"/>
</dbReference>
<dbReference type="GO" id="GO:0007015">
    <property type="term" value="P:actin filament organization"/>
    <property type="evidence" value="ECO:0007669"/>
    <property type="project" value="TreeGrafter"/>
</dbReference>
<protein>
    <recommendedName>
        <fullName evidence="2">non-specific serine/threonine protein kinase</fullName>
        <ecNumber evidence="2">2.7.11.1</ecNumber>
    </recommendedName>
</protein>
<dbReference type="PROSITE" id="PS00108">
    <property type="entry name" value="PROTEIN_KINASE_ST"/>
    <property type="match status" value="1"/>
</dbReference>
<feature type="region of interest" description="Disordered" evidence="12">
    <location>
        <begin position="469"/>
        <end position="492"/>
    </location>
</feature>
<feature type="compositionally biased region" description="Polar residues" evidence="12">
    <location>
        <begin position="681"/>
        <end position="693"/>
    </location>
</feature>
<keyword evidence="8" id="KW-0418">Kinase</keyword>
<dbReference type="HOGENOM" id="CLU_011638_0_0_1"/>
<dbReference type="PANTHER" id="PTHR22967:SF57">
    <property type="entry name" value="AUXILIN, ISOFORM A-RELATED"/>
    <property type="match status" value="1"/>
</dbReference>
<keyword evidence="3" id="KW-0963">Cytoplasm</keyword>
<evidence type="ECO:0000256" key="6">
    <source>
        <dbReference type="ARBA" id="ARBA00022679"/>
    </source>
</evidence>
<evidence type="ECO:0000259" key="13">
    <source>
        <dbReference type="PROSITE" id="PS50011"/>
    </source>
</evidence>
<keyword evidence="7" id="KW-0547">Nucleotide-binding</keyword>
<feature type="compositionally biased region" description="Polar residues" evidence="12">
    <location>
        <begin position="583"/>
        <end position="601"/>
    </location>
</feature>
<organism evidence="14 15">
    <name type="scientific">Drechslerella stenobrocha 248</name>
    <dbReference type="NCBI Taxonomy" id="1043628"/>
    <lineage>
        <taxon>Eukaryota</taxon>
        <taxon>Fungi</taxon>
        <taxon>Dikarya</taxon>
        <taxon>Ascomycota</taxon>
        <taxon>Pezizomycotina</taxon>
        <taxon>Orbiliomycetes</taxon>
        <taxon>Orbiliales</taxon>
        <taxon>Orbiliaceae</taxon>
        <taxon>Drechslerella</taxon>
    </lineage>
</organism>
<dbReference type="EC" id="2.7.11.1" evidence="2"/>
<evidence type="ECO:0000256" key="2">
    <source>
        <dbReference type="ARBA" id="ARBA00012513"/>
    </source>
</evidence>
<evidence type="ECO:0000256" key="12">
    <source>
        <dbReference type="SAM" id="MobiDB-lite"/>
    </source>
</evidence>
<dbReference type="SUPFAM" id="SSF56112">
    <property type="entry name" value="Protein kinase-like (PK-like)"/>
    <property type="match status" value="1"/>
</dbReference>
<feature type="compositionally biased region" description="Low complexity" evidence="12">
    <location>
        <begin position="556"/>
        <end position="581"/>
    </location>
</feature>
<dbReference type="GO" id="GO:0005737">
    <property type="term" value="C:cytoplasm"/>
    <property type="evidence" value="ECO:0007669"/>
    <property type="project" value="UniProtKB-SubCell"/>
</dbReference>
<keyword evidence="15" id="KW-1185">Reference proteome</keyword>
<dbReference type="InterPro" id="IPR008271">
    <property type="entry name" value="Ser/Thr_kinase_AS"/>
</dbReference>
<dbReference type="EMBL" id="KI966448">
    <property type="protein sequence ID" value="EWC44055.1"/>
    <property type="molecule type" value="Genomic_DNA"/>
</dbReference>
<keyword evidence="4" id="KW-0723">Serine/threonine-protein kinase</keyword>
<evidence type="ECO:0000256" key="9">
    <source>
        <dbReference type="ARBA" id="ARBA00022840"/>
    </source>
</evidence>
<dbReference type="AlphaFoldDB" id="W7I5P9"/>
<feature type="domain" description="Protein kinase" evidence="13">
    <location>
        <begin position="78"/>
        <end position="352"/>
    </location>
</feature>
<feature type="compositionally biased region" description="Low complexity" evidence="12">
    <location>
        <begin position="9"/>
        <end position="22"/>
    </location>
</feature>
<dbReference type="FunFam" id="1.10.510.10:FF:000441">
    <property type="entry name" value="Serine/threonine protein kinase"/>
    <property type="match status" value="1"/>
</dbReference>
<keyword evidence="5" id="KW-0597">Phosphoprotein</keyword>
<evidence type="ECO:0000256" key="5">
    <source>
        <dbReference type="ARBA" id="ARBA00022553"/>
    </source>
</evidence>
<dbReference type="GO" id="GO:0000147">
    <property type="term" value="P:actin cortical patch assembly"/>
    <property type="evidence" value="ECO:0007669"/>
    <property type="project" value="TreeGrafter"/>
</dbReference>
<dbReference type="PANTHER" id="PTHR22967">
    <property type="entry name" value="SERINE/THREONINE PROTEIN KINASE"/>
    <property type="match status" value="1"/>
</dbReference>
<dbReference type="OrthoDB" id="2018507at2759"/>
<feature type="compositionally biased region" description="Basic and acidic residues" evidence="12">
    <location>
        <begin position="712"/>
        <end position="723"/>
    </location>
</feature>
<keyword evidence="6" id="KW-0808">Transferase</keyword>
<dbReference type="PROSITE" id="PS50011">
    <property type="entry name" value="PROTEIN_KINASE_DOM"/>
    <property type="match status" value="1"/>
</dbReference>
<feature type="compositionally biased region" description="Basic and acidic residues" evidence="12">
    <location>
        <begin position="754"/>
        <end position="768"/>
    </location>
</feature>
<feature type="compositionally biased region" description="Basic and acidic residues" evidence="12">
    <location>
        <begin position="801"/>
        <end position="820"/>
    </location>
</feature>
<comment type="catalytic activity">
    <reaction evidence="11">
        <text>L-seryl-[protein] + ATP = O-phospho-L-seryl-[protein] + ADP + H(+)</text>
        <dbReference type="Rhea" id="RHEA:17989"/>
        <dbReference type="Rhea" id="RHEA-COMP:9863"/>
        <dbReference type="Rhea" id="RHEA-COMP:11604"/>
        <dbReference type="ChEBI" id="CHEBI:15378"/>
        <dbReference type="ChEBI" id="CHEBI:29999"/>
        <dbReference type="ChEBI" id="CHEBI:30616"/>
        <dbReference type="ChEBI" id="CHEBI:83421"/>
        <dbReference type="ChEBI" id="CHEBI:456216"/>
        <dbReference type="EC" id="2.7.11.1"/>
    </reaction>
</comment>
<dbReference type="CDD" id="cd14037">
    <property type="entry name" value="STKc_NAK_like"/>
    <property type="match status" value="1"/>
</dbReference>
<evidence type="ECO:0000313" key="14">
    <source>
        <dbReference type="EMBL" id="EWC44055.1"/>
    </source>
</evidence>
<evidence type="ECO:0000256" key="4">
    <source>
        <dbReference type="ARBA" id="ARBA00022527"/>
    </source>
</evidence>
<proteinExistence type="predicted"/>
<dbReference type="GO" id="GO:0004674">
    <property type="term" value="F:protein serine/threonine kinase activity"/>
    <property type="evidence" value="ECO:0007669"/>
    <property type="project" value="UniProtKB-KW"/>
</dbReference>
<dbReference type="InterPro" id="IPR000719">
    <property type="entry name" value="Prot_kinase_dom"/>
</dbReference>
<comment type="subcellular location">
    <subcellularLocation>
        <location evidence="1">Cytoplasm</location>
    </subcellularLocation>
</comment>
<feature type="compositionally biased region" description="Polar residues" evidence="12">
    <location>
        <begin position="888"/>
        <end position="898"/>
    </location>
</feature>
<dbReference type="InterPro" id="IPR011009">
    <property type="entry name" value="Kinase-like_dom_sf"/>
</dbReference>
<dbReference type="Proteomes" id="UP000024837">
    <property type="component" value="Unassembled WGS sequence"/>
</dbReference>
<feature type="region of interest" description="Disordered" evidence="12">
    <location>
        <begin position="1"/>
        <end position="71"/>
    </location>
</feature>
<dbReference type="Gene3D" id="1.10.510.10">
    <property type="entry name" value="Transferase(Phosphotransferase) domain 1"/>
    <property type="match status" value="1"/>
</dbReference>
<feature type="region of interest" description="Disordered" evidence="12">
    <location>
        <begin position="711"/>
        <end position="994"/>
    </location>
</feature>
<feature type="region of interest" description="Disordered" evidence="12">
    <location>
        <begin position="394"/>
        <end position="446"/>
    </location>
</feature>
<dbReference type="GO" id="GO:0005524">
    <property type="term" value="F:ATP binding"/>
    <property type="evidence" value="ECO:0007669"/>
    <property type="project" value="UniProtKB-KW"/>
</dbReference>
<evidence type="ECO:0000256" key="10">
    <source>
        <dbReference type="ARBA" id="ARBA00047899"/>
    </source>
</evidence>
<feature type="compositionally biased region" description="Low complexity" evidence="12">
    <location>
        <begin position="30"/>
        <end position="45"/>
    </location>
</feature>
<feature type="region of interest" description="Disordered" evidence="12">
    <location>
        <begin position="508"/>
        <end position="527"/>
    </location>
</feature>
<evidence type="ECO:0000256" key="11">
    <source>
        <dbReference type="ARBA" id="ARBA00048679"/>
    </source>
</evidence>
<feature type="region of interest" description="Disordered" evidence="12">
    <location>
        <begin position="536"/>
        <end position="697"/>
    </location>
</feature>
<evidence type="ECO:0000256" key="8">
    <source>
        <dbReference type="ARBA" id="ARBA00022777"/>
    </source>
</evidence>
<evidence type="ECO:0000256" key="7">
    <source>
        <dbReference type="ARBA" id="ARBA00022741"/>
    </source>
</evidence>
<evidence type="ECO:0000313" key="15">
    <source>
        <dbReference type="Proteomes" id="UP000024837"/>
    </source>
</evidence>
<reference evidence="14 15" key="1">
    <citation type="submission" date="2013-05" db="EMBL/GenBank/DDBJ databases">
        <title>Drechslerella stenobrocha genome reveals carnivorous origination and mechanical trapping mechanism of predatory fungi.</title>
        <authorList>
            <person name="Liu X."/>
            <person name="Zhang W."/>
            <person name="Liu K."/>
        </authorList>
    </citation>
    <scope>NUCLEOTIDE SEQUENCE [LARGE SCALE GENOMIC DNA]</scope>
    <source>
        <strain evidence="14 15">248</strain>
    </source>
</reference>
<keyword evidence="9" id="KW-0067">ATP-binding</keyword>
<sequence>MASSSNHVSQPQSAAQNSSSSAYPQIYAAPGGQPQLPQPPSTQQQAHYQPQSYPPKQHSAPPGTFQPGTKIRVGSHTSVIERYLSEGGFAHVYVVKIDQVVDGTDIAVLKRVAVPDKEALANMRTEVDTMKRLKGHRHIVKYIDSHASHLKGGGYEVFLLMEYCAGGGLIDFMNTRLQHRLTEPEILKIFSDAAEGVACMHYLQPPLLHRDLKIENILITPEPRMYKLCDFGSSAEPRPAGKTVAECRLIEEDIQKHTTLQYRSPEMIDVFRGRPIDEKSDIWALGVLLYKLCYYTTPFEDQGQLAILNASFKYPPYPQFSGRVKGLIGSMLQEDPVKRPNIYDVVSTVCRLRGKEIPIKNIYDGATSRSKAPLSSPPPAMTSQTAALVMQAPTAPPVTEIPQITQMRRGRPPKSEHDSPRKPATSTSRGPPAKITNDPFAALDPSTSEDDIAARFPSVEHFSLLHDQGNRFDFGTSPPPPPPLEDPSATKGDLNTRVMHKLADQAFDNMPPLTNSTSEPPLASPNLKLSSIAASETRRFKTGTAEPSPIKPIMISQGTMTSPSPSPSPLSQSLTSGGLQPRLISQHTESIPSPNTTNSTFMRPPIGGPRSSSTSPYSPANLARRSFDPPRPVSTIGSRPGLSGKPRPKSTHIESNLDFLRDLDSSSRSRHVYPPPPQKLEASTTGRSASSVASEHIESSVDFLRVLQLESDASKSPRLDKRPPSSSQAGSKHKKAPSITLANTKNILTGRFGEAFRRFEASDNDPKKGGKPSVSPSEFPPPSDAEEPYSNLQVSSSEIPAEIRREMEKRQLQEEERRVEAAAAAYKQSLAEKGAGGRPPRPNASSIQRKVQALLSEDDKSPAPRTAEGYGRYTDAGASKPHEALEKQLQNLSMTDSVSGGEARAAMPEPTSVNYLKSRHSRPAAEPQGALHSTGSSSRQQPPRPGPKPDKLRKLVPPEPRVQATRDTEPRMVQSGINESPVQDVSPLGYNGNDDELLEFRKRYPSLSGTEFESNKTYSRR</sequence>
<evidence type="ECO:0000256" key="1">
    <source>
        <dbReference type="ARBA" id="ARBA00004496"/>
    </source>
</evidence>
<comment type="catalytic activity">
    <reaction evidence="10">
        <text>L-threonyl-[protein] + ATP = O-phospho-L-threonyl-[protein] + ADP + H(+)</text>
        <dbReference type="Rhea" id="RHEA:46608"/>
        <dbReference type="Rhea" id="RHEA-COMP:11060"/>
        <dbReference type="Rhea" id="RHEA-COMP:11605"/>
        <dbReference type="ChEBI" id="CHEBI:15378"/>
        <dbReference type="ChEBI" id="CHEBI:30013"/>
        <dbReference type="ChEBI" id="CHEBI:30616"/>
        <dbReference type="ChEBI" id="CHEBI:61977"/>
        <dbReference type="ChEBI" id="CHEBI:456216"/>
        <dbReference type="EC" id="2.7.11.1"/>
    </reaction>
</comment>
<gene>
    <name evidence="14" type="ORF">DRE_01407</name>
</gene>
<name>W7I5P9_9PEZI</name>
<evidence type="ECO:0000256" key="3">
    <source>
        <dbReference type="ARBA" id="ARBA00022490"/>
    </source>
</evidence>